<gene>
    <name evidence="2" type="ORF">IAC76_01045</name>
</gene>
<dbReference type="AlphaFoldDB" id="A0A9D9GWS3"/>
<evidence type="ECO:0000256" key="1">
    <source>
        <dbReference type="SAM" id="Coils"/>
    </source>
</evidence>
<reference evidence="2" key="2">
    <citation type="journal article" date="2021" name="PeerJ">
        <title>Extensive microbial diversity within the chicken gut microbiome revealed by metagenomics and culture.</title>
        <authorList>
            <person name="Gilroy R."/>
            <person name="Ravi A."/>
            <person name="Getino M."/>
            <person name="Pursley I."/>
            <person name="Horton D.L."/>
            <person name="Alikhan N.F."/>
            <person name="Baker D."/>
            <person name="Gharbi K."/>
            <person name="Hall N."/>
            <person name="Watson M."/>
            <person name="Adriaenssens E.M."/>
            <person name="Foster-Nyarko E."/>
            <person name="Jarju S."/>
            <person name="Secka A."/>
            <person name="Antonio M."/>
            <person name="Oren A."/>
            <person name="Chaudhuri R.R."/>
            <person name="La Ragione R."/>
            <person name="Hildebrand F."/>
            <person name="Pallen M.J."/>
        </authorList>
    </citation>
    <scope>NUCLEOTIDE SEQUENCE</scope>
    <source>
        <strain evidence="2">10192</strain>
    </source>
</reference>
<evidence type="ECO:0000313" key="2">
    <source>
        <dbReference type="EMBL" id="MBO8429950.1"/>
    </source>
</evidence>
<feature type="coiled-coil region" evidence="1">
    <location>
        <begin position="70"/>
        <end position="116"/>
    </location>
</feature>
<protein>
    <submittedName>
        <fullName evidence="2">Uncharacterized protein</fullName>
    </submittedName>
</protein>
<proteinExistence type="predicted"/>
<organism evidence="2 3">
    <name type="scientific">Candidatus Scatousia excrementipullorum</name>
    <dbReference type="NCBI Taxonomy" id="2840936"/>
    <lineage>
        <taxon>Bacteria</taxon>
        <taxon>Candidatus Scatousia</taxon>
    </lineage>
</organism>
<accession>A0A9D9GWS3</accession>
<keyword evidence="1" id="KW-0175">Coiled coil</keyword>
<evidence type="ECO:0000313" key="3">
    <source>
        <dbReference type="Proteomes" id="UP000823632"/>
    </source>
</evidence>
<comment type="caution">
    <text evidence="2">The sequence shown here is derived from an EMBL/GenBank/DDBJ whole genome shotgun (WGS) entry which is preliminary data.</text>
</comment>
<reference evidence="2" key="1">
    <citation type="submission" date="2020-10" db="EMBL/GenBank/DDBJ databases">
        <authorList>
            <person name="Gilroy R."/>
        </authorList>
    </citation>
    <scope>NUCLEOTIDE SEQUENCE</scope>
    <source>
        <strain evidence="2">10192</strain>
    </source>
</reference>
<name>A0A9D9GWS3_9BACT</name>
<dbReference type="EMBL" id="JADIND010000022">
    <property type="protein sequence ID" value="MBO8429950.1"/>
    <property type="molecule type" value="Genomic_DNA"/>
</dbReference>
<dbReference type="Proteomes" id="UP000823632">
    <property type="component" value="Unassembled WGS sequence"/>
</dbReference>
<sequence length="217" mass="25213">MEKENGAKNIFSNLSGSQNHWFLTRHQAAALSEIQAVSPVRRLNELDTNILDSGKEIDAHTQTLKLEYLIKDREEQLVEINKKINSAEISGDQQILFTCRAKKQRLESELREFKRRFATRDLNSKYPSQSSAKKIPFLGKMKRFVQRYFLARVSKKVHELVQLSDSLEALQDLNSNVDELIKIKVPYGETIKNYERLTEYLSRASKIHSKISKTMKR</sequence>